<name>Q52PL6_9CAUD</name>
<reference evidence="1 2" key="1">
    <citation type="submission" date="2005-03" db="EMBL/GenBank/DDBJ databases">
        <title>Sequencing of bacteriophage Xp15 from Xanthomonas campestris pv. pelargonii and identification of the lysis genes.</title>
        <authorList>
            <person name="Ramadugu C."/>
            <person name="Gabriel D.W."/>
        </authorList>
    </citation>
    <scope>NUCLEOTIDE SEQUENCE [LARGE SCALE GENOMIC DNA]</scope>
</reference>
<evidence type="ECO:0000313" key="2">
    <source>
        <dbReference type="Proteomes" id="UP000001305"/>
    </source>
</evidence>
<organism evidence="1 2">
    <name type="scientific">Xanthomonas phage Xp15</name>
    <dbReference type="NCBI Taxonomy" id="322855"/>
    <lineage>
        <taxon>Viruses</taxon>
        <taxon>Duplodnaviria</taxon>
        <taxon>Heunggongvirae</taxon>
        <taxon>Uroviricota</taxon>
        <taxon>Caudoviricetes</taxon>
        <taxon>Alachuavirus</taxon>
        <taxon>Alachuavirus Xp15</taxon>
    </lineage>
</organism>
<dbReference type="Pfam" id="PF13554">
    <property type="entry name" value="Phage_tail_terminator_5"/>
    <property type="match status" value="1"/>
</dbReference>
<proteinExistence type="predicted"/>
<protein>
    <submittedName>
        <fullName evidence="1">Possible peptidoglycan binding protein</fullName>
    </submittedName>
</protein>
<keyword evidence="2" id="KW-1185">Reference proteome</keyword>
<dbReference type="InterPro" id="IPR025395">
    <property type="entry name" value="Phage_tail_terminator-like"/>
</dbReference>
<accession>Q52PL6</accession>
<dbReference type="EMBL" id="AY986977">
    <property type="protein sequence ID" value="AAX84858.1"/>
    <property type="molecule type" value="Genomic_DNA"/>
</dbReference>
<dbReference type="RefSeq" id="YP_239283.1">
    <property type="nucleotide sequence ID" value="NC_007024.1"/>
</dbReference>
<dbReference type="Gene3D" id="3.30.2000.20">
    <property type="match status" value="1"/>
</dbReference>
<dbReference type="GeneID" id="5076566"/>
<sequence length="125" mass="14298">MSYFQEKLDIENYFKANWPDTPIFYENRTANSTGTWVRLTIQNGDAFQASNGEVSYRHPGVVFVQIFTKKEVGSGEALKLADKVDALFRSKTLGNIQFKVPQVQKVPSTTEWYQVNVSTEFYRGS</sequence>
<evidence type="ECO:0000313" key="1">
    <source>
        <dbReference type="EMBL" id="AAX84858.1"/>
    </source>
</evidence>
<dbReference type="Proteomes" id="UP000001305">
    <property type="component" value="Segment"/>
</dbReference>
<dbReference type="KEGG" id="vg:5076566"/>